<dbReference type="InterPro" id="IPR020472">
    <property type="entry name" value="WD40_PAC1"/>
</dbReference>
<dbReference type="Pfam" id="PF00400">
    <property type="entry name" value="WD40"/>
    <property type="match status" value="6"/>
</dbReference>
<evidence type="ECO:0000313" key="12">
    <source>
        <dbReference type="EMBL" id="KAF3329759.1"/>
    </source>
</evidence>
<dbReference type="InterPro" id="IPR015943">
    <property type="entry name" value="WD40/YVTN_repeat-like_dom_sf"/>
</dbReference>
<evidence type="ECO:0000256" key="3">
    <source>
        <dbReference type="ARBA" id="ARBA00005043"/>
    </source>
</evidence>
<keyword evidence="9" id="KW-0677">Repeat</keyword>
<dbReference type="GO" id="GO:0005634">
    <property type="term" value="C:nucleus"/>
    <property type="evidence" value="ECO:0007669"/>
    <property type="project" value="UniProtKB-SubCell"/>
</dbReference>
<keyword evidence="10" id="KW-0539">Nucleus</keyword>
<dbReference type="InterPro" id="IPR001680">
    <property type="entry name" value="WD40_rpt"/>
</dbReference>
<protein>
    <recommendedName>
        <fullName evidence="5">Elongator complex protein 2</fullName>
    </recommendedName>
</protein>
<dbReference type="GO" id="GO:0033588">
    <property type="term" value="C:elongator holoenzyme complex"/>
    <property type="evidence" value="ECO:0007669"/>
    <property type="project" value="InterPro"/>
</dbReference>
<evidence type="ECO:0000256" key="4">
    <source>
        <dbReference type="ARBA" id="ARBA00005881"/>
    </source>
</evidence>
<dbReference type="EMBL" id="SWLB01000014">
    <property type="protein sequence ID" value="KAF3329759.1"/>
    <property type="molecule type" value="Genomic_DNA"/>
</dbReference>
<evidence type="ECO:0000256" key="2">
    <source>
        <dbReference type="ARBA" id="ARBA00004496"/>
    </source>
</evidence>
<feature type="repeat" description="WD" evidence="11">
    <location>
        <begin position="682"/>
        <end position="723"/>
    </location>
</feature>
<evidence type="ECO:0000256" key="8">
    <source>
        <dbReference type="ARBA" id="ARBA00022694"/>
    </source>
</evidence>
<dbReference type="SMART" id="SM00320">
    <property type="entry name" value="WD40"/>
    <property type="match status" value="13"/>
</dbReference>
<dbReference type="PRINTS" id="PR00320">
    <property type="entry name" value="GPROTEINBRPT"/>
</dbReference>
<evidence type="ECO:0000256" key="5">
    <source>
        <dbReference type="ARBA" id="ARBA00020267"/>
    </source>
</evidence>
<sequence>MAPANGDRDLTVERVFVGAGCNRIVNNVSWGPSGLVAFGAQNAVAIFCPQSAQILTTLPGHKAVVNCTQWVPTNKDIHKVGHRKMHYILSGSADGVIIAWEIHPSKRLWRHALQFPGIHKKGVTCLTNVMICDTVAICASTSSDGIVHIWELTFPSSDSGNCQVSCLDSLSIGSKPMVALSLTKVPGENGGLLLAMGGLDQKVHIYFGDLKGKFSHVCELKDHSDWIRSLDFSQLVMLGEGKHNFFLVSSSQDKTIRIWKLASSPASELKKDDTGLTAYIEGPVFVAGSTRYQVSLESLLIGHEDWVYSVEWQPPIFNGSNLDQPMSILSASMDKTMMIWRPEKNTGIWMNVVTVGELSHSALGFYGGHWAPDGKSILAHGYGGSFHLWRDVGFGSENWQPQRVPLGHFASVFDLTWSQSGDYLLTVSHDQTTRIFAPWKNFKAPDNKVMWHEIARPQVHGHDINCVCLIQGSGNHRFVSGADEKVARVFEAPLSFLKTLNSAWAREQGNLDILDKEVQILGANMSALGLSQKPIYLNSARGSPTARTTDAVDSLETIPDAVPTVFTEPPVEEQLAWHTLWPESHKLYGHGNELFSLCCNHAGTLVASSCKAQSANVAEIWLWEVGSWKAVGRLQSHNLTVTQLEFSHDDALLLSVSRDRQLSVFVISKTPDGVDHKLIVKHEAHKRIIWACSWNPFKHEFATGSRDKTVKVWSVNKDSSSVNLLSTLPQFRDSVTALSWVSCDPSGCVSLLAVGMDNGLVEIWSVASRNLEVPALSAACAIRFDPFLCHVSTVYRLRWREVNGSESAEVLQLASCGADHSVRVFDVRVK</sequence>
<dbReference type="Gene3D" id="2.130.10.10">
    <property type="entry name" value="YVTN repeat-like/Quinoprotein amine dehydrogenase"/>
    <property type="match status" value="6"/>
</dbReference>
<reference evidence="12" key="1">
    <citation type="submission" date="2020-01" db="EMBL/GenBank/DDBJ databases">
        <title>Genome sequence of Kobresia littledalei, the first chromosome-level genome in the family Cyperaceae.</title>
        <authorList>
            <person name="Qu G."/>
        </authorList>
    </citation>
    <scope>NUCLEOTIDE SEQUENCE</scope>
    <source>
        <strain evidence="12">C.B.Clarke</strain>
        <tissue evidence="12">Leaf</tissue>
    </source>
</reference>
<proteinExistence type="inferred from homology"/>
<keyword evidence="13" id="KW-1185">Reference proteome</keyword>
<keyword evidence="7 11" id="KW-0853">WD repeat</keyword>
<name>A0A833VNT9_9POAL</name>
<dbReference type="PANTHER" id="PTHR44111">
    <property type="entry name" value="ELONGATOR COMPLEX PROTEIN 2"/>
    <property type="match status" value="1"/>
</dbReference>
<dbReference type="InterPro" id="IPR037289">
    <property type="entry name" value="Elp2"/>
</dbReference>
<dbReference type="Proteomes" id="UP000623129">
    <property type="component" value="Unassembled WGS sequence"/>
</dbReference>
<keyword evidence="6" id="KW-0963">Cytoplasm</keyword>
<evidence type="ECO:0000256" key="6">
    <source>
        <dbReference type="ARBA" id="ARBA00022490"/>
    </source>
</evidence>
<evidence type="ECO:0000256" key="9">
    <source>
        <dbReference type="ARBA" id="ARBA00022737"/>
    </source>
</evidence>
<dbReference type="PROSITE" id="PS50294">
    <property type="entry name" value="WD_REPEATS_REGION"/>
    <property type="match status" value="1"/>
</dbReference>
<dbReference type="GO" id="GO:0005737">
    <property type="term" value="C:cytoplasm"/>
    <property type="evidence" value="ECO:0007669"/>
    <property type="project" value="UniProtKB-SubCell"/>
</dbReference>
<dbReference type="OrthoDB" id="27911at2759"/>
<comment type="similarity">
    <text evidence="4">Belongs to the WD repeat ELP2 family.</text>
</comment>
<dbReference type="GO" id="GO:0002098">
    <property type="term" value="P:tRNA wobble uridine modification"/>
    <property type="evidence" value="ECO:0007669"/>
    <property type="project" value="InterPro"/>
</dbReference>
<dbReference type="PANTHER" id="PTHR44111:SF1">
    <property type="entry name" value="ELONGATOR COMPLEX PROTEIN 2"/>
    <property type="match status" value="1"/>
</dbReference>
<feature type="repeat" description="WD" evidence="11">
    <location>
        <begin position="634"/>
        <end position="665"/>
    </location>
</feature>
<evidence type="ECO:0000256" key="11">
    <source>
        <dbReference type="PROSITE-ProRule" id="PRU00221"/>
    </source>
</evidence>
<evidence type="ECO:0000256" key="7">
    <source>
        <dbReference type="ARBA" id="ARBA00022574"/>
    </source>
</evidence>
<comment type="caution">
    <text evidence="12">The sequence shown here is derived from an EMBL/GenBank/DDBJ whole genome shotgun (WGS) entry which is preliminary data.</text>
</comment>
<dbReference type="SUPFAM" id="SSF50978">
    <property type="entry name" value="WD40 repeat-like"/>
    <property type="match status" value="3"/>
</dbReference>
<dbReference type="InterPro" id="IPR036322">
    <property type="entry name" value="WD40_repeat_dom_sf"/>
</dbReference>
<dbReference type="AlphaFoldDB" id="A0A833VNT9"/>
<evidence type="ECO:0000256" key="1">
    <source>
        <dbReference type="ARBA" id="ARBA00004123"/>
    </source>
</evidence>
<accession>A0A833VNT9</accession>
<keyword evidence="8" id="KW-0819">tRNA processing</keyword>
<evidence type="ECO:0000313" key="13">
    <source>
        <dbReference type="Proteomes" id="UP000623129"/>
    </source>
</evidence>
<gene>
    <name evidence="12" type="ORF">FCM35_KLT05090</name>
</gene>
<evidence type="ECO:0000256" key="10">
    <source>
        <dbReference type="ARBA" id="ARBA00023242"/>
    </source>
</evidence>
<comment type="pathway">
    <text evidence="3">tRNA modification; 5-methoxycarbonylmethyl-2-thiouridine-tRNA biosynthesis.</text>
</comment>
<organism evidence="12 13">
    <name type="scientific">Carex littledalei</name>
    <dbReference type="NCBI Taxonomy" id="544730"/>
    <lineage>
        <taxon>Eukaryota</taxon>
        <taxon>Viridiplantae</taxon>
        <taxon>Streptophyta</taxon>
        <taxon>Embryophyta</taxon>
        <taxon>Tracheophyta</taxon>
        <taxon>Spermatophyta</taxon>
        <taxon>Magnoliopsida</taxon>
        <taxon>Liliopsida</taxon>
        <taxon>Poales</taxon>
        <taxon>Cyperaceae</taxon>
        <taxon>Cyperoideae</taxon>
        <taxon>Cariceae</taxon>
        <taxon>Carex</taxon>
        <taxon>Carex subgen. Euthyceras</taxon>
    </lineage>
</organism>
<comment type="subcellular location">
    <subcellularLocation>
        <location evidence="2">Cytoplasm</location>
    </subcellularLocation>
    <subcellularLocation>
        <location evidence="1">Nucleus</location>
    </subcellularLocation>
</comment>
<dbReference type="PROSITE" id="PS50082">
    <property type="entry name" value="WD_REPEATS_2"/>
    <property type="match status" value="3"/>
</dbReference>
<feature type="repeat" description="WD" evidence="11">
    <location>
        <begin position="220"/>
        <end position="269"/>
    </location>
</feature>